<dbReference type="PANTHER" id="PTHR11961">
    <property type="entry name" value="CYTOCHROME C"/>
    <property type="match status" value="1"/>
</dbReference>
<feature type="domain" description="Cytochrome c" evidence="7">
    <location>
        <begin position="14"/>
        <end position="115"/>
    </location>
</feature>
<evidence type="ECO:0000259" key="7">
    <source>
        <dbReference type="PROSITE" id="PS51007"/>
    </source>
</evidence>
<evidence type="ECO:0000256" key="2">
    <source>
        <dbReference type="ARBA" id="ARBA00022617"/>
    </source>
</evidence>
<evidence type="ECO:0000256" key="3">
    <source>
        <dbReference type="ARBA" id="ARBA00022723"/>
    </source>
</evidence>
<reference evidence="8 9" key="1">
    <citation type="submission" date="2024-03" db="EMBL/GenBank/DDBJ databases">
        <title>Novel species of the genus Variovorax.</title>
        <authorList>
            <person name="Liu Q."/>
            <person name="Xin Y.-H."/>
        </authorList>
    </citation>
    <scope>NUCLEOTIDE SEQUENCE [LARGE SCALE GENOMIC DNA]</scope>
    <source>
        <strain evidence="8 9">KACC 18901</strain>
    </source>
</reference>
<keyword evidence="4" id="KW-0249">Electron transport</keyword>
<keyword evidence="3 6" id="KW-0479">Metal-binding</keyword>
<dbReference type="EMBL" id="JBBKZS010000001">
    <property type="protein sequence ID" value="MEJ8853120.1"/>
    <property type="molecule type" value="Genomic_DNA"/>
</dbReference>
<evidence type="ECO:0000256" key="5">
    <source>
        <dbReference type="ARBA" id="ARBA00023004"/>
    </source>
</evidence>
<organism evidence="8 9">
    <name type="scientific">Variovorax robiniae</name>
    <dbReference type="NCBI Taxonomy" id="1836199"/>
    <lineage>
        <taxon>Bacteria</taxon>
        <taxon>Pseudomonadati</taxon>
        <taxon>Pseudomonadota</taxon>
        <taxon>Betaproteobacteria</taxon>
        <taxon>Burkholderiales</taxon>
        <taxon>Comamonadaceae</taxon>
        <taxon>Variovorax</taxon>
    </lineage>
</organism>
<dbReference type="PROSITE" id="PS51007">
    <property type="entry name" value="CYTC"/>
    <property type="match status" value="1"/>
</dbReference>
<gene>
    <name evidence="8" type="ORF">WKW79_00980</name>
</gene>
<accession>A0ABU8X002</accession>
<dbReference type="Gene3D" id="1.10.760.10">
    <property type="entry name" value="Cytochrome c-like domain"/>
    <property type="match status" value="1"/>
</dbReference>
<protein>
    <submittedName>
        <fullName evidence="8">C-type cytochrome</fullName>
    </submittedName>
</protein>
<keyword evidence="5 6" id="KW-0408">Iron</keyword>
<evidence type="ECO:0000256" key="6">
    <source>
        <dbReference type="PROSITE-ProRule" id="PRU00433"/>
    </source>
</evidence>
<keyword evidence="2 6" id="KW-0349">Heme</keyword>
<dbReference type="PRINTS" id="PR00604">
    <property type="entry name" value="CYTCHRMECIAB"/>
</dbReference>
<dbReference type="Proteomes" id="UP001367030">
    <property type="component" value="Unassembled WGS sequence"/>
</dbReference>
<dbReference type="InterPro" id="IPR002327">
    <property type="entry name" value="Cyt_c_1A/1B"/>
</dbReference>
<keyword evidence="9" id="KW-1185">Reference proteome</keyword>
<keyword evidence="1" id="KW-0813">Transport</keyword>
<comment type="caution">
    <text evidence="8">The sequence shown here is derived from an EMBL/GenBank/DDBJ whole genome shotgun (WGS) entry which is preliminary data.</text>
</comment>
<evidence type="ECO:0000256" key="4">
    <source>
        <dbReference type="ARBA" id="ARBA00022982"/>
    </source>
</evidence>
<evidence type="ECO:0000256" key="1">
    <source>
        <dbReference type="ARBA" id="ARBA00022448"/>
    </source>
</evidence>
<dbReference type="Pfam" id="PF00034">
    <property type="entry name" value="Cytochrom_C"/>
    <property type="match status" value="1"/>
</dbReference>
<evidence type="ECO:0000313" key="8">
    <source>
        <dbReference type="EMBL" id="MEJ8853120.1"/>
    </source>
</evidence>
<dbReference type="SUPFAM" id="SSF46626">
    <property type="entry name" value="Cytochrome c"/>
    <property type="match status" value="1"/>
</dbReference>
<sequence>MLAAAIGYAQGVVGDVAAGKAAFAACASCHQVGASARNAFGPQLNGLIGRRAGGAADYNYSLAMRQSQVIWSEQTLAAFIKRPDLVVPGNKMRFSGWGYDEKKLANLFAYLRTFPPNPAAN</sequence>
<dbReference type="InterPro" id="IPR036909">
    <property type="entry name" value="Cyt_c-like_dom_sf"/>
</dbReference>
<proteinExistence type="predicted"/>
<evidence type="ECO:0000313" key="9">
    <source>
        <dbReference type="Proteomes" id="UP001367030"/>
    </source>
</evidence>
<dbReference type="InterPro" id="IPR009056">
    <property type="entry name" value="Cyt_c-like_dom"/>
</dbReference>
<name>A0ABU8X002_9BURK</name>